<dbReference type="PANTHER" id="PTHR48081">
    <property type="entry name" value="AB HYDROLASE SUPERFAMILY PROTEIN C4A8.06C"/>
    <property type="match status" value="1"/>
</dbReference>
<dbReference type="SUPFAM" id="SSF53474">
    <property type="entry name" value="alpha/beta-Hydrolases"/>
    <property type="match status" value="1"/>
</dbReference>
<name>A0A2J6RE33_HYAVF</name>
<dbReference type="OrthoDB" id="433474at2759"/>
<protein>
    <submittedName>
        <fullName evidence="3">Alpha/beta hydrolase</fullName>
    </submittedName>
</protein>
<dbReference type="InterPro" id="IPR029058">
    <property type="entry name" value="AB_hydrolase_fold"/>
</dbReference>
<reference evidence="3 4" key="1">
    <citation type="submission" date="2016-04" db="EMBL/GenBank/DDBJ databases">
        <title>A degradative enzymes factory behind the ericoid mycorrhizal symbiosis.</title>
        <authorList>
            <consortium name="DOE Joint Genome Institute"/>
            <person name="Martino E."/>
            <person name="Morin E."/>
            <person name="Grelet G."/>
            <person name="Kuo A."/>
            <person name="Kohler A."/>
            <person name="Daghino S."/>
            <person name="Barry K."/>
            <person name="Choi C."/>
            <person name="Cichocki N."/>
            <person name="Clum A."/>
            <person name="Copeland A."/>
            <person name="Hainaut M."/>
            <person name="Haridas S."/>
            <person name="Labutti K."/>
            <person name="Lindquist E."/>
            <person name="Lipzen A."/>
            <person name="Khouja H.-R."/>
            <person name="Murat C."/>
            <person name="Ohm R."/>
            <person name="Olson A."/>
            <person name="Spatafora J."/>
            <person name="Veneault-Fourrey C."/>
            <person name="Henrissat B."/>
            <person name="Grigoriev I."/>
            <person name="Martin F."/>
            <person name="Perotto S."/>
        </authorList>
    </citation>
    <scope>NUCLEOTIDE SEQUENCE [LARGE SCALE GENOMIC DNA]</scope>
    <source>
        <strain evidence="3 4">F</strain>
    </source>
</reference>
<dbReference type="PANTHER" id="PTHR48081:SF8">
    <property type="entry name" value="ALPHA_BETA HYDROLASE FOLD-3 DOMAIN-CONTAINING PROTEIN-RELATED"/>
    <property type="match status" value="1"/>
</dbReference>
<organism evidence="3 4">
    <name type="scientific">Hyaloscypha variabilis (strain UAMH 11265 / GT02V1 / F)</name>
    <name type="common">Meliniomyces variabilis</name>
    <dbReference type="NCBI Taxonomy" id="1149755"/>
    <lineage>
        <taxon>Eukaryota</taxon>
        <taxon>Fungi</taxon>
        <taxon>Dikarya</taxon>
        <taxon>Ascomycota</taxon>
        <taxon>Pezizomycotina</taxon>
        <taxon>Leotiomycetes</taxon>
        <taxon>Helotiales</taxon>
        <taxon>Hyaloscyphaceae</taxon>
        <taxon>Hyaloscypha</taxon>
        <taxon>Hyaloscypha variabilis</taxon>
    </lineage>
</organism>
<dbReference type="Proteomes" id="UP000235786">
    <property type="component" value="Unassembled WGS sequence"/>
</dbReference>
<evidence type="ECO:0000256" key="1">
    <source>
        <dbReference type="ARBA" id="ARBA00022801"/>
    </source>
</evidence>
<keyword evidence="1 3" id="KW-0378">Hydrolase</keyword>
<gene>
    <name evidence="3" type="ORF">L207DRAFT_493923</name>
</gene>
<feature type="domain" description="Alpha/beta hydrolase fold-3" evidence="2">
    <location>
        <begin position="87"/>
        <end position="293"/>
    </location>
</feature>
<dbReference type="STRING" id="1149755.A0A2J6RE33"/>
<keyword evidence="4" id="KW-1185">Reference proteome</keyword>
<dbReference type="InterPro" id="IPR013094">
    <property type="entry name" value="AB_hydrolase_3"/>
</dbReference>
<dbReference type="Gene3D" id="3.40.50.1820">
    <property type="entry name" value="alpha/beta hydrolase"/>
    <property type="match status" value="1"/>
</dbReference>
<dbReference type="AlphaFoldDB" id="A0A2J6RE33"/>
<dbReference type="EMBL" id="KZ613950">
    <property type="protein sequence ID" value="PMD36781.1"/>
    <property type="molecule type" value="Genomic_DNA"/>
</dbReference>
<evidence type="ECO:0000313" key="3">
    <source>
        <dbReference type="EMBL" id="PMD36781.1"/>
    </source>
</evidence>
<evidence type="ECO:0000259" key="2">
    <source>
        <dbReference type="Pfam" id="PF07859"/>
    </source>
</evidence>
<dbReference type="GO" id="GO:0016787">
    <property type="term" value="F:hydrolase activity"/>
    <property type="evidence" value="ECO:0007669"/>
    <property type="project" value="UniProtKB-KW"/>
</dbReference>
<sequence length="321" mass="34684">MPFKVDPEVHSILTKLTGGKHGEKLPIGDITSRREATTKAGLALFSHLPTHPEVEIKDFHTTAQDGTSILLRWYAKKDSPTSPGPAVLFIHGGGMIIGHVPMFDRSLGVYVSASGVPFLSVEYRLAPEAQYPVPIEDIYAGLTWLHEHAAELGVNPKRIAVMGESAGGGLAAAVTLLARERSGPPVAKQILVYPMLDDRTVEEDPNLSEFLIWTAADNITSWGAMLGPLYGTEKVPETAAAARISDPKGLPPTYIEVGELDLFRDEDIGFAGRLWKAGISTELHVRRGCMHAFDILAAESAVAQRAMLDRCASIASIEEVE</sequence>
<dbReference type="InterPro" id="IPR050300">
    <property type="entry name" value="GDXG_lipolytic_enzyme"/>
</dbReference>
<proteinExistence type="predicted"/>
<evidence type="ECO:0000313" key="4">
    <source>
        <dbReference type="Proteomes" id="UP000235786"/>
    </source>
</evidence>
<accession>A0A2J6RE33</accession>
<dbReference type="Pfam" id="PF07859">
    <property type="entry name" value="Abhydrolase_3"/>
    <property type="match status" value="1"/>
</dbReference>